<feature type="domain" description="Phosphotyrosine protein phosphatase I" evidence="7">
    <location>
        <begin position="14"/>
        <end position="152"/>
    </location>
</feature>
<dbReference type="PANTHER" id="PTHR11717:SF31">
    <property type="entry name" value="LOW MOLECULAR WEIGHT PROTEIN-TYROSINE-PHOSPHATASE ETP-RELATED"/>
    <property type="match status" value="1"/>
</dbReference>
<dbReference type="Pfam" id="PF01451">
    <property type="entry name" value="LMWPc"/>
    <property type="match status" value="1"/>
</dbReference>
<reference evidence="8" key="1">
    <citation type="submission" date="2018-06" db="EMBL/GenBank/DDBJ databases">
        <title>Development of a Molecular Serotyping Scheme and a Multiplexed Luminex-Based Array for Providencia.</title>
        <authorList>
            <person name="Du Y."/>
            <person name="Liu B."/>
        </authorList>
    </citation>
    <scope>NUCLEOTIDE SEQUENCE</scope>
</reference>
<dbReference type="Gene3D" id="3.40.50.2300">
    <property type="match status" value="1"/>
</dbReference>
<evidence type="ECO:0000256" key="1">
    <source>
        <dbReference type="ARBA" id="ARBA00011063"/>
    </source>
</evidence>
<evidence type="ECO:0000256" key="5">
    <source>
        <dbReference type="ARBA" id="ARBA00051722"/>
    </source>
</evidence>
<gene>
    <name evidence="8" type="primary">wzb</name>
</gene>
<organism evidence="8">
    <name type="scientific">Providencia alcalifaciens</name>
    <dbReference type="NCBI Taxonomy" id="126385"/>
    <lineage>
        <taxon>Bacteria</taxon>
        <taxon>Pseudomonadati</taxon>
        <taxon>Pseudomonadota</taxon>
        <taxon>Gammaproteobacteria</taxon>
        <taxon>Enterobacterales</taxon>
        <taxon>Morganellaceae</taxon>
        <taxon>Providencia</taxon>
    </lineage>
</organism>
<proteinExistence type="inferred from homology"/>
<name>A0A346CL77_9GAMM</name>
<dbReference type="SUPFAM" id="SSF52788">
    <property type="entry name" value="Phosphotyrosine protein phosphatases I"/>
    <property type="match status" value="1"/>
</dbReference>
<dbReference type="GO" id="GO:0004725">
    <property type="term" value="F:protein tyrosine phosphatase activity"/>
    <property type="evidence" value="ECO:0007669"/>
    <property type="project" value="UniProtKB-EC"/>
</dbReference>
<protein>
    <recommendedName>
        <fullName evidence="2">protein-tyrosine-phosphatase</fullName>
        <ecNumber evidence="2">3.1.3.48</ecNumber>
    </recommendedName>
</protein>
<dbReference type="EC" id="3.1.3.48" evidence="2"/>
<dbReference type="InterPro" id="IPR017867">
    <property type="entry name" value="Tyr_phospatase_low_mol_wt"/>
</dbReference>
<comment type="catalytic activity">
    <reaction evidence="5">
        <text>O-phospho-L-tyrosyl-[protein] + H2O = L-tyrosyl-[protein] + phosphate</text>
        <dbReference type="Rhea" id="RHEA:10684"/>
        <dbReference type="Rhea" id="RHEA-COMP:10136"/>
        <dbReference type="Rhea" id="RHEA-COMP:20101"/>
        <dbReference type="ChEBI" id="CHEBI:15377"/>
        <dbReference type="ChEBI" id="CHEBI:43474"/>
        <dbReference type="ChEBI" id="CHEBI:46858"/>
        <dbReference type="ChEBI" id="CHEBI:61978"/>
        <dbReference type="EC" id="3.1.3.48"/>
    </reaction>
</comment>
<dbReference type="InterPro" id="IPR050438">
    <property type="entry name" value="LMW_PTPase"/>
</dbReference>
<keyword evidence="4" id="KW-0904">Protein phosphatase</keyword>
<keyword evidence="3" id="KW-0378">Hydrolase</keyword>
<accession>A0A346CL77</accession>
<evidence type="ECO:0000256" key="3">
    <source>
        <dbReference type="ARBA" id="ARBA00022801"/>
    </source>
</evidence>
<dbReference type="InterPro" id="IPR036196">
    <property type="entry name" value="Ptyr_pPase_sf"/>
</dbReference>
<evidence type="ECO:0000256" key="2">
    <source>
        <dbReference type="ARBA" id="ARBA00013064"/>
    </source>
</evidence>
<evidence type="ECO:0000256" key="4">
    <source>
        <dbReference type="ARBA" id="ARBA00022912"/>
    </source>
</evidence>
<dbReference type="FunFam" id="3.40.50.2300:FF:000041">
    <property type="entry name" value="Low molecular weight protein-tyrosine-phosphatase"/>
    <property type="match status" value="1"/>
</dbReference>
<comment type="similarity">
    <text evidence="1">Belongs to the low molecular weight phosphotyrosine protein phosphatase family.</text>
</comment>
<dbReference type="SMART" id="SM00226">
    <property type="entry name" value="LMWPc"/>
    <property type="match status" value="1"/>
</dbReference>
<evidence type="ECO:0000256" key="6">
    <source>
        <dbReference type="PIRSR" id="PIRSR617867-1"/>
    </source>
</evidence>
<evidence type="ECO:0000313" key="8">
    <source>
        <dbReference type="EMBL" id="AXL96351.1"/>
    </source>
</evidence>
<dbReference type="PANTHER" id="PTHR11717">
    <property type="entry name" value="LOW MOLECULAR WEIGHT PROTEIN TYROSINE PHOSPHATASE"/>
    <property type="match status" value="1"/>
</dbReference>
<feature type="active site" description="Proton donor" evidence="6">
    <location>
        <position position="126"/>
    </location>
</feature>
<dbReference type="AlphaFoldDB" id="A0A346CL77"/>
<sequence length="153" mass="17822">MHGNLIFNQILMFNNIIIVCMGNICRSPTAERLMQGLFPQKKIHSAGLIARENQPADAQARHIAKNHHLSLEENRSRRLTGHLCQMADLILVMENTHTQKLYRQFPQTRGKVMLFGEWLNKTEIPDPYKHSQEMFEHVYQLMEKAAESWQGKI</sequence>
<dbReference type="CDD" id="cd16343">
    <property type="entry name" value="LMWPTP"/>
    <property type="match status" value="1"/>
</dbReference>
<feature type="active site" evidence="6">
    <location>
        <position position="26"/>
    </location>
</feature>
<feature type="active site" description="Nucleophile" evidence="6">
    <location>
        <position position="20"/>
    </location>
</feature>
<dbReference type="PRINTS" id="PR00719">
    <property type="entry name" value="LMWPTPASE"/>
</dbReference>
<evidence type="ECO:0000259" key="7">
    <source>
        <dbReference type="SMART" id="SM00226"/>
    </source>
</evidence>
<dbReference type="InterPro" id="IPR023485">
    <property type="entry name" value="Ptyr_pPase"/>
</dbReference>
<dbReference type="EMBL" id="MH444261">
    <property type="protein sequence ID" value="AXL96351.1"/>
    <property type="molecule type" value="Genomic_DNA"/>
</dbReference>